<accession>A0A8H7DXF8</accession>
<evidence type="ECO:0000313" key="2">
    <source>
        <dbReference type="Proteomes" id="UP000606974"/>
    </source>
</evidence>
<keyword evidence="2" id="KW-1185">Reference proteome</keyword>
<dbReference type="EMBL" id="JAACFV010000208">
    <property type="protein sequence ID" value="KAF7502929.1"/>
    <property type="molecule type" value="Genomic_DNA"/>
</dbReference>
<evidence type="ECO:0000313" key="1">
    <source>
        <dbReference type="EMBL" id="KAF7502929.1"/>
    </source>
</evidence>
<dbReference type="AlphaFoldDB" id="A0A8H7DXF8"/>
<dbReference type="Proteomes" id="UP000606974">
    <property type="component" value="Unassembled WGS sequence"/>
</dbReference>
<gene>
    <name evidence="1" type="ORF">GJ744_004805</name>
</gene>
<organism evidence="1 2">
    <name type="scientific">Endocarpon pusillum</name>
    <dbReference type="NCBI Taxonomy" id="364733"/>
    <lineage>
        <taxon>Eukaryota</taxon>
        <taxon>Fungi</taxon>
        <taxon>Dikarya</taxon>
        <taxon>Ascomycota</taxon>
        <taxon>Pezizomycotina</taxon>
        <taxon>Eurotiomycetes</taxon>
        <taxon>Chaetothyriomycetidae</taxon>
        <taxon>Verrucariales</taxon>
        <taxon>Verrucariaceae</taxon>
        <taxon>Endocarpon</taxon>
    </lineage>
</organism>
<proteinExistence type="predicted"/>
<reference evidence="1" key="1">
    <citation type="submission" date="2020-02" db="EMBL/GenBank/DDBJ databases">
        <authorList>
            <person name="Palmer J.M."/>
        </authorList>
    </citation>
    <scope>NUCLEOTIDE SEQUENCE</scope>
    <source>
        <strain evidence="1">EPUS1.4</strain>
        <tissue evidence="1">Thallus</tissue>
    </source>
</reference>
<comment type="caution">
    <text evidence="1">The sequence shown here is derived from an EMBL/GenBank/DDBJ whole genome shotgun (WGS) entry which is preliminary data.</text>
</comment>
<name>A0A8H7DXF8_9EURO</name>
<protein>
    <submittedName>
        <fullName evidence="1">Uncharacterized protein</fullName>
    </submittedName>
</protein>
<sequence>MESELNNPTVFGVSITYDRSSNGKQTSMNTQENGLVFKIHTIPHEHLSTSPQPLIPDVLREIGACRA</sequence>